<proteinExistence type="inferred from homology"/>
<gene>
    <name evidence="4" type="ORF">SNE40_004727</name>
</gene>
<organism evidence="4 5">
    <name type="scientific">Patella caerulea</name>
    <name type="common">Rayed Mediterranean limpet</name>
    <dbReference type="NCBI Taxonomy" id="87958"/>
    <lineage>
        <taxon>Eukaryota</taxon>
        <taxon>Metazoa</taxon>
        <taxon>Spiralia</taxon>
        <taxon>Lophotrochozoa</taxon>
        <taxon>Mollusca</taxon>
        <taxon>Gastropoda</taxon>
        <taxon>Patellogastropoda</taxon>
        <taxon>Patelloidea</taxon>
        <taxon>Patellidae</taxon>
        <taxon>Patella</taxon>
    </lineage>
</organism>
<dbReference type="InterPro" id="IPR002744">
    <property type="entry name" value="MIP18-like"/>
</dbReference>
<keyword evidence="5" id="KW-1185">Reference proteome</keyword>
<dbReference type="InterPro" id="IPR039796">
    <property type="entry name" value="MIP18"/>
</dbReference>
<dbReference type="Gene3D" id="6.10.250.1280">
    <property type="match status" value="1"/>
</dbReference>
<evidence type="ECO:0000259" key="3">
    <source>
        <dbReference type="Pfam" id="PF01883"/>
    </source>
</evidence>
<sequence>MSNLENGINGMSLKNGEQSLTAGSGYIAGDQGQSSSNVAELKELKQTIFDILRDVRDPEKPETLEELNVLTEESISVTRLKGNQLMVNVEFTPTVPHCSLASLIGLTIRSKLQQCLPEIAKVDINIKEGTHTTADEINKQINDKERIAAAMENPNLRELVKACTSDVEDTY</sequence>
<name>A0AAN8KA70_PATCE</name>
<reference evidence="4 5" key="1">
    <citation type="submission" date="2024-01" db="EMBL/GenBank/DDBJ databases">
        <title>The genome of the rayed Mediterranean limpet Patella caerulea (Linnaeus, 1758).</title>
        <authorList>
            <person name="Anh-Thu Weber A."/>
            <person name="Halstead-Nussloch G."/>
        </authorList>
    </citation>
    <scope>NUCLEOTIDE SEQUENCE [LARGE SCALE GENOMIC DNA]</scope>
    <source>
        <strain evidence="4">AATW-2023a</strain>
        <tissue evidence="4">Whole specimen</tissue>
    </source>
</reference>
<dbReference type="SUPFAM" id="SSF117916">
    <property type="entry name" value="Fe-S cluster assembly (FSCA) domain-like"/>
    <property type="match status" value="1"/>
</dbReference>
<accession>A0AAN8KA70</accession>
<dbReference type="GO" id="GO:0007059">
    <property type="term" value="P:chromosome segregation"/>
    <property type="evidence" value="ECO:0007669"/>
    <property type="project" value="UniProtKB-KW"/>
</dbReference>
<dbReference type="PANTHER" id="PTHR12377:SF2">
    <property type="entry name" value="CYTOSOLIC IRON-SULFUR ASSEMBLY COMPONENT 2A"/>
    <property type="match status" value="1"/>
</dbReference>
<dbReference type="Gene3D" id="3.30.300.130">
    <property type="entry name" value="Fe-S cluster assembly (FSCA)"/>
    <property type="match status" value="1"/>
</dbReference>
<dbReference type="AlphaFoldDB" id="A0AAN8KA70"/>
<evidence type="ECO:0000256" key="1">
    <source>
        <dbReference type="ARBA" id="ARBA00010381"/>
    </source>
</evidence>
<keyword evidence="2" id="KW-0159">Chromosome partition</keyword>
<dbReference type="PANTHER" id="PTHR12377">
    <property type="entry name" value="CYTOSOLIC IRON-SULFUR ASSEMBLY COMPONENT 2B-RELATED"/>
    <property type="match status" value="1"/>
</dbReference>
<dbReference type="GO" id="GO:0051604">
    <property type="term" value="P:protein maturation"/>
    <property type="evidence" value="ECO:0007669"/>
    <property type="project" value="InterPro"/>
</dbReference>
<dbReference type="Pfam" id="PF01883">
    <property type="entry name" value="FeS_assembly_P"/>
    <property type="match status" value="1"/>
</dbReference>
<comment type="caution">
    <text evidence="4">The sequence shown here is derived from an EMBL/GenBank/DDBJ whole genome shotgun (WGS) entry which is preliminary data.</text>
</comment>
<dbReference type="InterPro" id="IPR034904">
    <property type="entry name" value="FSCA_dom_sf"/>
</dbReference>
<dbReference type="EMBL" id="JAZGQO010000003">
    <property type="protein sequence ID" value="KAK6188580.1"/>
    <property type="molecule type" value="Genomic_DNA"/>
</dbReference>
<dbReference type="Proteomes" id="UP001347796">
    <property type="component" value="Unassembled WGS sequence"/>
</dbReference>
<protein>
    <recommendedName>
        <fullName evidence="3">MIP18 family-like domain-containing protein</fullName>
    </recommendedName>
</protein>
<evidence type="ECO:0000313" key="5">
    <source>
        <dbReference type="Proteomes" id="UP001347796"/>
    </source>
</evidence>
<dbReference type="FunFam" id="3.30.300.130:FF:000004">
    <property type="entry name" value="cytosolic iron-sulfur assembly component 2A"/>
    <property type="match status" value="1"/>
</dbReference>
<evidence type="ECO:0000256" key="2">
    <source>
        <dbReference type="ARBA" id="ARBA00022829"/>
    </source>
</evidence>
<comment type="similarity">
    <text evidence="1">Belongs to the MIP18 family.</text>
</comment>
<evidence type="ECO:0000313" key="4">
    <source>
        <dbReference type="EMBL" id="KAK6188580.1"/>
    </source>
</evidence>
<feature type="domain" description="MIP18 family-like" evidence="3">
    <location>
        <begin position="45"/>
        <end position="124"/>
    </location>
</feature>